<proteinExistence type="predicted"/>
<name>A0A0L9V115_PHAAN</name>
<organism evidence="1 2">
    <name type="scientific">Phaseolus angularis</name>
    <name type="common">Azuki bean</name>
    <name type="synonym">Vigna angularis</name>
    <dbReference type="NCBI Taxonomy" id="3914"/>
    <lineage>
        <taxon>Eukaryota</taxon>
        <taxon>Viridiplantae</taxon>
        <taxon>Streptophyta</taxon>
        <taxon>Embryophyta</taxon>
        <taxon>Tracheophyta</taxon>
        <taxon>Spermatophyta</taxon>
        <taxon>Magnoliopsida</taxon>
        <taxon>eudicotyledons</taxon>
        <taxon>Gunneridae</taxon>
        <taxon>Pentapetalae</taxon>
        <taxon>rosids</taxon>
        <taxon>fabids</taxon>
        <taxon>Fabales</taxon>
        <taxon>Fabaceae</taxon>
        <taxon>Papilionoideae</taxon>
        <taxon>50 kb inversion clade</taxon>
        <taxon>NPAAA clade</taxon>
        <taxon>indigoferoid/millettioid clade</taxon>
        <taxon>Phaseoleae</taxon>
        <taxon>Vigna</taxon>
    </lineage>
</organism>
<evidence type="ECO:0000313" key="1">
    <source>
        <dbReference type="EMBL" id="KOM48537.1"/>
    </source>
</evidence>
<dbReference type="Proteomes" id="UP000053144">
    <property type="component" value="Chromosome 7"/>
</dbReference>
<dbReference type="EMBL" id="CM003377">
    <property type="protein sequence ID" value="KOM48537.1"/>
    <property type="molecule type" value="Genomic_DNA"/>
</dbReference>
<reference evidence="2" key="1">
    <citation type="journal article" date="2015" name="Proc. Natl. Acad. Sci. U.S.A.">
        <title>Genome sequencing of adzuki bean (Vigna angularis) provides insight into high starch and low fat accumulation and domestication.</title>
        <authorList>
            <person name="Yang K."/>
            <person name="Tian Z."/>
            <person name="Chen C."/>
            <person name="Luo L."/>
            <person name="Zhao B."/>
            <person name="Wang Z."/>
            <person name="Yu L."/>
            <person name="Li Y."/>
            <person name="Sun Y."/>
            <person name="Li W."/>
            <person name="Chen Y."/>
            <person name="Li Y."/>
            <person name="Zhang Y."/>
            <person name="Ai D."/>
            <person name="Zhao J."/>
            <person name="Shang C."/>
            <person name="Ma Y."/>
            <person name="Wu B."/>
            <person name="Wang M."/>
            <person name="Gao L."/>
            <person name="Sun D."/>
            <person name="Zhang P."/>
            <person name="Guo F."/>
            <person name="Wang W."/>
            <person name="Li Y."/>
            <person name="Wang J."/>
            <person name="Varshney R.K."/>
            <person name="Wang J."/>
            <person name="Ling H.Q."/>
            <person name="Wan P."/>
        </authorList>
    </citation>
    <scope>NUCLEOTIDE SEQUENCE</scope>
    <source>
        <strain evidence="2">cv. Jingnong 6</strain>
    </source>
</reference>
<dbReference type="Gramene" id="KOM48537">
    <property type="protein sequence ID" value="KOM48537"/>
    <property type="gene ID" value="LR48_Vigan07g224100"/>
</dbReference>
<protein>
    <submittedName>
        <fullName evidence="1">Uncharacterized protein</fullName>
    </submittedName>
</protein>
<accession>A0A0L9V115</accession>
<evidence type="ECO:0000313" key="2">
    <source>
        <dbReference type="Proteomes" id="UP000053144"/>
    </source>
</evidence>
<sequence>MKVGITYMAMKEWAVREIDLGDGLGVDFSTEAQRLLPAVLHELAAKYVVGEVKEVLNVSCGGELAAGGDVVCQPSFKEDRLELSGGDVHDGSMGGEIAFDDAEFGLMDLNVSHGGKSVPNAGEVPRLR</sequence>
<gene>
    <name evidence="1" type="ORF">LR48_Vigan07g224100</name>
</gene>
<dbReference type="AlphaFoldDB" id="A0A0L9V115"/>